<dbReference type="SUPFAM" id="SSF53474">
    <property type="entry name" value="alpha/beta-Hydrolases"/>
    <property type="match status" value="1"/>
</dbReference>
<dbReference type="InterPro" id="IPR052374">
    <property type="entry name" value="SERAC1"/>
</dbReference>
<dbReference type="OrthoDB" id="427518at2759"/>
<organism evidence="9 10">
    <name type="scientific">Phialocephala subalpina</name>
    <dbReference type="NCBI Taxonomy" id="576137"/>
    <lineage>
        <taxon>Eukaryota</taxon>
        <taxon>Fungi</taxon>
        <taxon>Dikarya</taxon>
        <taxon>Ascomycota</taxon>
        <taxon>Pezizomycotina</taxon>
        <taxon>Leotiomycetes</taxon>
        <taxon>Helotiales</taxon>
        <taxon>Mollisiaceae</taxon>
        <taxon>Phialocephala</taxon>
        <taxon>Phialocephala fortinii species complex</taxon>
    </lineage>
</organism>
<sequence>MYGLLEVHNPENATSDIVFVHGLHGDREKTWTKNSVFWPQKLLPLDITDARIFSYGYDANIAHFWARPADNRLDTYSNDLFSQLNNRRAETPAANRPLIFVAHSLGGLVVANAMVDSASNSYQSLSSCIRGIAFIGTPHKGSAKAKWAQVGRQIIAYFGKSTNPELAKDLEEKSEKLAKIGDVFPKLLKRRNEEAKGRIELVCFFEGQPMNIGMIVDESSATLSGYESILLNGNHSEICKFGSRDEENYTKVVGHLMKWTREFENSGTTEEAKKVTNDAYFYGTNNGLQQHTNSGTMTLNFGMRN</sequence>
<evidence type="ECO:0000256" key="5">
    <source>
        <dbReference type="ARBA" id="ARBA00022824"/>
    </source>
</evidence>
<dbReference type="GO" id="GO:0005783">
    <property type="term" value="C:endoplasmic reticulum"/>
    <property type="evidence" value="ECO:0007669"/>
    <property type="project" value="UniProtKB-SubCell"/>
</dbReference>
<dbReference type="InterPro" id="IPR007751">
    <property type="entry name" value="DUF676_lipase-like"/>
</dbReference>
<keyword evidence="10" id="KW-1185">Reference proteome</keyword>
<dbReference type="PANTHER" id="PTHR48182">
    <property type="entry name" value="PROTEIN SERAC1"/>
    <property type="match status" value="1"/>
</dbReference>
<dbReference type="Proteomes" id="UP000184330">
    <property type="component" value="Unassembled WGS sequence"/>
</dbReference>
<comment type="subcellular location">
    <subcellularLocation>
        <location evidence="2">Endoplasmic reticulum</location>
    </subcellularLocation>
    <subcellularLocation>
        <location evidence="3">Membrane</location>
    </subcellularLocation>
    <subcellularLocation>
        <location evidence="1">Mitochondrion</location>
    </subcellularLocation>
</comment>
<dbReference type="PANTHER" id="PTHR48182:SF2">
    <property type="entry name" value="PROTEIN SERAC1"/>
    <property type="match status" value="1"/>
</dbReference>
<dbReference type="Gene3D" id="3.40.50.1820">
    <property type="entry name" value="alpha/beta hydrolase"/>
    <property type="match status" value="1"/>
</dbReference>
<evidence type="ECO:0000313" key="9">
    <source>
        <dbReference type="EMBL" id="CZR52801.1"/>
    </source>
</evidence>
<protein>
    <recommendedName>
        <fullName evidence="8">DUF676 domain-containing protein</fullName>
    </recommendedName>
</protein>
<dbReference type="GO" id="GO:0016020">
    <property type="term" value="C:membrane"/>
    <property type="evidence" value="ECO:0007669"/>
    <property type="project" value="UniProtKB-SubCell"/>
</dbReference>
<accession>A0A1L7WJ68</accession>
<dbReference type="GO" id="GO:0005739">
    <property type="term" value="C:mitochondrion"/>
    <property type="evidence" value="ECO:0007669"/>
    <property type="project" value="UniProtKB-SubCell"/>
</dbReference>
<keyword evidence="5" id="KW-0256">Endoplasmic reticulum</keyword>
<reference evidence="9 10" key="1">
    <citation type="submission" date="2016-03" db="EMBL/GenBank/DDBJ databases">
        <authorList>
            <person name="Ploux O."/>
        </authorList>
    </citation>
    <scope>NUCLEOTIDE SEQUENCE [LARGE SCALE GENOMIC DNA]</scope>
    <source>
        <strain evidence="9 10">UAMH 11012</strain>
    </source>
</reference>
<keyword evidence="6" id="KW-0496">Mitochondrion</keyword>
<dbReference type="EMBL" id="FJOG01000003">
    <property type="protein sequence ID" value="CZR52801.1"/>
    <property type="molecule type" value="Genomic_DNA"/>
</dbReference>
<dbReference type="Pfam" id="PF05057">
    <property type="entry name" value="DUF676"/>
    <property type="match status" value="1"/>
</dbReference>
<evidence type="ECO:0000256" key="3">
    <source>
        <dbReference type="ARBA" id="ARBA00004370"/>
    </source>
</evidence>
<name>A0A1L7WJ68_9HELO</name>
<evidence type="ECO:0000259" key="8">
    <source>
        <dbReference type="Pfam" id="PF05057"/>
    </source>
</evidence>
<evidence type="ECO:0000313" key="10">
    <source>
        <dbReference type="Proteomes" id="UP000184330"/>
    </source>
</evidence>
<feature type="domain" description="DUF676" evidence="8">
    <location>
        <begin position="18"/>
        <end position="164"/>
    </location>
</feature>
<dbReference type="AlphaFoldDB" id="A0A1L7WJ68"/>
<evidence type="ECO:0000256" key="1">
    <source>
        <dbReference type="ARBA" id="ARBA00004173"/>
    </source>
</evidence>
<keyword evidence="7" id="KW-0472">Membrane</keyword>
<evidence type="ECO:0000256" key="2">
    <source>
        <dbReference type="ARBA" id="ARBA00004240"/>
    </source>
</evidence>
<evidence type="ECO:0000256" key="7">
    <source>
        <dbReference type="ARBA" id="ARBA00023136"/>
    </source>
</evidence>
<evidence type="ECO:0000256" key="4">
    <source>
        <dbReference type="ARBA" id="ARBA00007920"/>
    </source>
</evidence>
<proteinExistence type="inferred from homology"/>
<gene>
    <name evidence="9" type="ORF">PAC_02678</name>
</gene>
<evidence type="ECO:0000256" key="6">
    <source>
        <dbReference type="ARBA" id="ARBA00023128"/>
    </source>
</evidence>
<dbReference type="InterPro" id="IPR029058">
    <property type="entry name" value="AB_hydrolase_fold"/>
</dbReference>
<comment type="similarity">
    <text evidence="4">Belongs to the putative lipase ROG1 family.</text>
</comment>